<dbReference type="AlphaFoldDB" id="A0A8D2JD46"/>
<name>A0A8D2JD46_VARKO</name>
<feature type="repeat" description="ANK" evidence="9">
    <location>
        <begin position="41"/>
        <end position="73"/>
    </location>
</feature>
<dbReference type="RefSeq" id="XP_044275696.1">
    <property type="nucleotide sequence ID" value="XM_044419761.1"/>
</dbReference>
<dbReference type="GO" id="GO:0005634">
    <property type="term" value="C:nucleus"/>
    <property type="evidence" value="ECO:0007669"/>
    <property type="project" value="UniProtKB-SubCell"/>
</dbReference>
<dbReference type="Pfam" id="PF12796">
    <property type="entry name" value="Ank_2"/>
    <property type="match status" value="1"/>
</dbReference>
<dbReference type="KEGG" id="vko:123018021"/>
<proteinExistence type="predicted"/>
<dbReference type="GO" id="GO:0043124">
    <property type="term" value="P:negative regulation of canonical NF-kappaB signal transduction"/>
    <property type="evidence" value="ECO:0007669"/>
    <property type="project" value="InterPro"/>
</dbReference>
<evidence type="ECO:0000313" key="12">
    <source>
        <dbReference type="Proteomes" id="UP000694545"/>
    </source>
</evidence>
<reference evidence="11" key="2">
    <citation type="submission" date="2025-09" db="UniProtKB">
        <authorList>
            <consortium name="Ensembl"/>
        </authorList>
    </citation>
    <scope>IDENTIFICATION</scope>
</reference>
<accession>A0A8D2JD46</accession>
<keyword evidence="4" id="KW-0677">Repeat</keyword>
<evidence type="ECO:0000256" key="8">
    <source>
        <dbReference type="ARBA" id="ARBA00030802"/>
    </source>
</evidence>
<sequence>MASGYQHRLWRYVDSGRRRKLRKLLQRHRKVLDLSEPAGRKGRTPLHRSCARQDLRTAILLLKYGADPSVLDQRGDTALHVAARQVARKGGTVYEDLFVPLRCRCPAAMNIRNRDGRTPGDLLGQSEEKWCPQEAVENGEAKRKADAEWSCKLLGEWEDEYRETCWQYEEDFYATDPEPENYEDWADRIFREYRQKQQQERERYQRKPKTTPPKPSPGLQQLLEEEHLLYEKRARAKDEELKEAKKRRYQESCSRVFSADSSRLLYYADIPWPCATGTAEEMAAVALHGTGCSDGAAYRRLLRRQQVLWHPDKFAQRCGSRLAEQDRRRILDTVTALSQAFNRLAEAAK</sequence>
<dbReference type="Proteomes" id="UP000694545">
    <property type="component" value="Unplaced"/>
</dbReference>
<evidence type="ECO:0000256" key="6">
    <source>
        <dbReference type="ARBA" id="ARBA00023242"/>
    </source>
</evidence>
<keyword evidence="6" id="KW-0539">Nucleus</keyword>
<gene>
    <name evidence="11" type="primary">NFKBIL1</name>
</gene>
<keyword evidence="5 9" id="KW-0040">ANK repeat</keyword>
<keyword evidence="12" id="KW-1185">Reference proteome</keyword>
<dbReference type="PROSITE" id="PS50088">
    <property type="entry name" value="ANK_REPEAT"/>
    <property type="match status" value="1"/>
</dbReference>
<evidence type="ECO:0000313" key="11">
    <source>
        <dbReference type="Ensembl" id="ENSVKKP00000012834.1"/>
    </source>
</evidence>
<keyword evidence="3" id="KW-0597">Phosphoprotein</keyword>
<dbReference type="CTD" id="4795"/>
<evidence type="ECO:0000256" key="4">
    <source>
        <dbReference type="ARBA" id="ARBA00022737"/>
    </source>
</evidence>
<evidence type="ECO:0000256" key="9">
    <source>
        <dbReference type="PROSITE-ProRule" id="PRU00023"/>
    </source>
</evidence>
<feature type="region of interest" description="Disordered" evidence="10">
    <location>
        <begin position="197"/>
        <end position="221"/>
    </location>
</feature>
<dbReference type="InterPro" id="IPR002110">
    <property type="entry name" value="Ankyrin_rpt"/>
</dbReference>
<dbReference type="GeneID" id="123018021"/>
<dbReference type="SMART" id="SM00248">
    <property type="entry name" value="ANK"/>
    <property type="match status" value="2"/>
</dbReference>
<protein>
    <recommendedName>
        <fullName evidence="2">NF-kappa-B inhibitor-like protein 1</fullName>
    </recommendedName>
    <alternativeName>
        <fullName evidence="7">Inhibitor of kappa B-like protein</fullName>
    </alternativeName>
    <alternativeName>
        <fullName evidence="8">Nuclear factor of kappa light polypeptide gene enhancer in B-cells inhibitor-like 1</fullName>
    </alternativeName>
</protein>
<dbReference type="PANTHER" id="PTHR15263">
    <property type="entry name" value="I-KAPPA-B-LIKE PROTEIN IKBL"/>
    <property type="match status" value="1"/>
</dbReference>
<evidence type="ECO:0000256" key="3">
    <source>
        <dbReference type="ARBA" id="ARBA00022553"/>
    </source>
</evidence>
<dbReference type="GO" id="GO:0034122">
    <property type="term" value="P:negative regulation of toll-like receptor signaling pathway"/>
    <property type="evidence" value="ECO:0007669"/>
    <property type="project" value="TreeGrafter"/>
</dbReference>
<dbReference type="Gene3D" id="1.25.40.20">
    <property type="entry name" value="Ankyrin repeat-containing domain"/>
    <property type="match status" value="1"/>
</dbReference>
<dbReference type="SUPFAM" id="SSF48403">
    <property type="entry name" value="Ankyrin repeat"/>
    <property type="match status" value="1"/>
</dbReference>
<evidence type="ECO:0000256" key="7">
    <source>
        <dbReference type="ARBA" id="ARBA00030621"/>
    </source>
</evidence>
<reference evidence="11" key="1">
    <citation type="submission" date="2025-08" db="UniProtKB">
        <authorList>
            <consortium name="Ensembl"/>
        </authorList>
    </citation>
    <scope>IDENTIFICATION</scope>
</reference>
<evidence type="ECO:0000256" key="2">
    <source>
        <dbReference type="ARBA" id="ARBA00014259"/>
    </source>
</evidence>
<evidence type="ECO:0000256" key="1">
    <source>
        <dbReference type="ARBA" id="ARBA00004123"/>
    </source>
</evidence>
<evidence type="ECO:0000256" key="5">
    <source>
        <dbReference type="ARBA" id="ARBA00023043"/>
    </source>
</evidence>
<organism evidence="11 12">
    <name type="scientific">Varanus komodoensis</name>
    <name type="common">Komodo dragon</name>
    <dbReference type="NCBI Taxonomy" id="61221"/>
    <lineage>
        <taxon>Eukaryota</taxon>
        <taxon>Metazoa</taxon>
        <taxon>Chordata</taxon>
        <taxon>Craniata</taxon>
        <taxon>Vertebrata</taxon>
        <taxon>Euteleostomi</taxon>
        <taxon>Lepidosauria</taxon>
        <taxon>Squamata</taxon>
        <taxon>Bifurcata</taxon>
        <taxon>Unidentata</taxon>
        <taxon>Episquamata</taxon>
        <taxon>Toxicofera</taxon>
        <taxon>Anguimorpha</taxon>
        <taxon>Paleoanguimorpha</taxon>
        <taxon>Varanoidea</taxon>
        <taxon>Varanidae</taxon>
        <taxon>Varanus</taxon>
    </lineage>
</organism>
<dbReference type="PROSITE" id="PS50297">
    <property type="entry name" value="ANK_REP_REGION"/>
    <property type="match status" value="1"/>
</dbReference>
<evidence type="ECO:0000256" key="10">
    <source>
        <dbReference type="SAM" id="MobiDB-lite"/>
    </source>
</evidence>
<dbReference type="OrthoDB" id="412109at2759"/>
<dbReference type="Ensembl" id="ENSVKKT00000013142.1">
    <property type="protein sequence ID" value="ENSVKKP00000012834.1"/>
    <property type="gene ID" value="ENSVKKG00000008887.1"/>
</dbReference>
<dbReference type="InterPro" id="IPR038753">
    <property type="entry name" value="NFKBIL1"/>
</dbReference>
<dbReference type="RefSeq" id="XP_044275695.1">
    <property type="nucleotide sequence ID" value="XM_044419760.1"/>
</dbReference>
<dbReference type="InterPro" id="IPR036770">
    <property type="entry name" value="Ankyrin_rpt-contain_sf"/>
</dbReference>
<dbReference type="OMA" id="DEFCETF"/>
<dbReference type="PANTHER" id="PTHR15263:SF1">
    <property type="entry name" value="NF-KAPPA-B INHIBITOR-LIKE PROTEIN 1"/>
    <property type="match status" value="1"/>
</dbReference>
<comment type="subcellular location">
    <subcellularLocation>
        <location evidence="1">Nucleus</location>
    </subcellularLocation>
</comment>